<dbReference type="Pfam" id="PF01244">
    <property type="entry name" value="Peptidase_M19"/>
    <property type="match status" value="1"/>
</dbReference>
<dbReference type="GO" id="GO:0070573">
    <property type="term" value="F:metallodipeptidase activity"/>
    <property type="evidence" value="ECO:0007669"/>
    <property type="project" value="InterPro"/>
</dbReference>
<dbReference type="PANTHER" id="PTHR10443">
    <property type="entry name" value="MICROSOMAL DIPEPTIDASE"/>
    <property type="match status" value="1"/>
</dbReference>
<proteinExistence type="predicted"/>
<comment type="caution">
    <text evidence="1">The sequence shown here is derived from an EMBL/GenBank/DDBJ whole genome shotgun (WGS) entry which is preliminary data.</text>
</comment>
<reference evidence="1 2" key="1">
    <citation type="submission" date="2019-02" db="EMBL/GenBank/DDBJ databases">
        <title>Pseudomonas spp from wheat grain.</title>
        <authorList>
            <person name="Cho G.-S."/>
            <person name="Franz C.M.A.P."/>
        </authorList>
    </citation>
    <scope>NUCLEOTIDE SEQUENCE [LARGE SCALE GENOMIC DNA]</scope>
    <source>
        <strain evidence="1 2">133NRW</strain>
    </source>
</reference>
<sequence length="339" mass="37246">MKLDPSGVSKAPAIQWEAHACLPLIPGQDMSRLNRYREAGFHHVSINVGMDMTPFETVMRTLAGFRSWLAQHPEDFVLVASVDDIYHAHTSRKLAVSFDLEGSNMLRQDPAMVALFASLGVRQMLLAYNRDNSCAGGCHGAGSGLTTLGRKVVQSINTAGIVIDCSHASKRSSLEIMEISQRPAIFSHTNVKAVFDHPRTIDDEQILACAAQGGVIGLTGLGIFLGDPSASVDAYVRQIDYLAERIGTSHIGIGLDTELYPEHKDLPEGEDENDWWPIEHYGQMNGHVQLQPETLGEVAQKLTRLGYSDADIQAIYGNNFMRIAEATWPNSVLEKTFTR</sequence>
<evidence type="ECO:0000313" key="1">
    <source>
        <dbReference type="EMBL" id="RZI31712.1"/>
    </source>
</evidence>
<dbReference type="Gene3D" id="3.20.20.140">
    <property type="entry name" value="Metal-dependent hydrolases"/>
    <property type="match status" value="1"/>
</dbReference>
<dbReference type="AlphaFoldDB" id="A0A4Q7D1I2"/>
<dbReference type="PROSITE" id="PS51365">
    <property type="entry name" value="RENAL_DIPEPTIDASE_2"/>
    <property type="match status" value="1"/>
</dbReference>
<organism evidence="1 2">
    <name type="scientific">Pseudomonas orientalis</name>
    <dbReference type="NCBI Taxonomy" id="76758"/>
    <lineage>
        <taxon>Bacteria</taxon>
        <taxon>Pseudomonadati</taxon>
        <taxon>Pseudomonadota</taxon>
        <taxon>Gammaproteobacteria</taxon>
        <taxon>Pseudomonadales</taxon>
        <taxon>Pseudomonadaceae</taxon>
        <taxon>Pseudomonas</taxon>
    </lineage>
</organism>
<dbReference type="SUPFAM" id="SSF51556">
    <property type="entry name" value="Metallo-dependent hydrolases"/>
    <property type="match status" value="1"/>
</dbReference>
<dbReference type="InterPro" id="IPR032466">
    <property type="entry name" value="Metal_Hydrolase"/>
</dbReference>
<name>A0A4Q7D1I2_9PSED</name>
<dbReference type="PANTHER" id="PTHR10443:SF12">
    <property type="entry name" value="DIPEPTIDASE"/>
    <property type="match status" value="1"/>
</dbReference>
<dbReference type="GO" id="GO:0006508">
    <property type="term" value="P:proteolysis"/>
    <property type="evidence" value="ECO:0007669"/>
    <property type="project" value="InterPro"/>
</dbReference>
<gene>
    <name evidence="1" type="ORF">EUX57_11725</name>
</gene>
<dbReference type="Proteomes" id="UP000293369">
    <property type="component" value="Unassembled WGS sequence"/>
</dbReference>
<accession>A0A4Q7D1I2</accession>
<dbReference type="InterPro" id="IPR008257">
    <property type="entry name" value="Pept_M19"/>
</dbReference>
<protein>
    <submittedName>
        <fullName evidence="1">Membrane dipeptidase</fullName>
    </submittedName>
</protein>
<evidence type="ECO:0000313" key="2">
    <source>
        <dbReference type="Proteomes" id="UP000293369"/>
    </source>
</evidence>
<dbReference type="EMBL" id="SGFE01000020">
    <property type="protein sequence ID" value="RZI31712.1"/>
    <property type="molecule type" value="Genomic_DNA"/>
</dbReference>